<dbReference type="PaxDb" id="8022-A0A060YQM6"/>
<organism evidence="2 3">
    <name type="scientific">Oncorhynchus mykiss</name>
    <name type="common">Rainbow trout</name>
    <name type="synonym">Salmo gairdneri</name>
    <dbReference type="NCBI Taxonomy" id="8022"/>
    <lineage>
        <taxon>Eukaryota</taxon>
        <taxon>Metazoa</taxon>
        <taxon>Chordata</taxon>
        <taxon>Craniata</taxon>
        <taxon>Vertebrata</taxon>
        <taxon>Euteleostomi</taxon>
        <taxon>Actinopterygii</taxon>
        <taxon>Neopterygii</taxon>
        <taxon>Teleostei</taxon>
        <taxon>Protacanthopterygii</taxon>
        <taxon>Salmoniformes</taxon>
        <taxon>Salmonidae</taxon>
        <taxon>Salmoninae</taxon>
        <taxon>Oncorhynchus</taxon>
    </lineage>
</organism>
<feature type="region of interest" description="Disordered" evidence="1">
    <location>
        <begin position="518"/>
        <end position="552"/>
    </location>
</feature>
<feature type="compositionally biased region" description="Low complexity" evidence="1">
    <location>
        <begin position="1167"/>
        <end position="1179"/>
    </location>
</feature>
<evidence type="ECO:0008006" key="4">
    <source>
        <dbReference type="Google" id="ProtNLM"/>
    </source>
</evidence>
<feature type="region of interest" description="Disordered" evidence="1">
    <location>
        <begin position="1"/>
        <end position="22"/>
    </location>
</feature>
<sequence length="1348" mass="146828">MELFSNRSGHASLSLSLSPHEPECSDVAVGLADAAHNDRPVCQRGRLGQNQWQDSEDSEVTICAPPATKKQGGRAPARASGHHNKESAGHYATNLAESVLQDAFIRLSQDEPSFTTEAAVSMSPGSHRPPAVLTRTGVEEPSRARACSFELPKIVIVQSPDNCEGLPEWLGTQASHVAVEYGVGGAARQVTAEQGPEAHSFHPTTTTSGRHHNKPLQQALACAASVIGTISSPQVAEQLAMEPTEEDMEREGQRDPEGTDYSFSSAMCGMAQVAGAVAVVELAKEAEEGGCESEDDSTTEVYSAASVGLLSAAQASTAITLHCSIAEGTSIEAFRTSIAEVLHKEAAGVLAQPQDYKSVAHLLESTHNRIVDGITSPKKSYLDKMDETEVDDFISEVANGLFKHAFEKAKKKRELEGPGKDVPNIQGFLQESVSNVLFDVLCLTSKRIGDISKCDIGSFDRQEGDVGSRDYEAVATTKEPLSKLQRFDGSSQPDNYEAHWAEKMPIYSAIREDKYGLERESEPYGSHSSPHFREQQQLGQAQTKVSSSTKDCYDLQGQQARGNIREPFTESLAHQVSSSLGTEKRWRASTDSRHSSTGALVCLKMDSESRTTPVNYFADDLATTVVSMATELAAICLENSSGKQPWFCALKGAAGYYPEGGYLLPSCCTALRRKEGQNGGVASKKHRPPRLSEIKRKTEEQPELMECLVNRVVDETVNLDDMPQTLDPFALFASEVTARIMNCPELNVVDTSKPGQQTRSRLQCERWSRGKAASYESIPEEDAGPPGTPNTLGPGSRLGQNLSRGGSISKQSSCESITDEFSRFMVNQMEMEGRGFDLLLDYYAGQNASSILAAAVQQAATKKNGHLNVRATSCLSKQSSTESITEEFYRFMLKDMDMESKDYSMGRTKEWSNSLLPPSPRTLFCIRQSSVPDRRFSDSRLTVNSPIKANSFDGFVRNVHGDTLNIYPTNSVQVSATGLCKSDSCLYQRGQTDQITDMLIHETWSSSIESLMRKNKIIADPEDSIDLVDAESQTHMLQYANRLAADIVETGKSVLQDGDGAGGGGVVGRQQHMPVGERRRGFKQSRPGCTRSRASQEQPGGGGDSTCTAAGPPIRGPREVPVPVIHIETDQRDDPESGNPVERAWHHPWDPAPPEGTAQWRAERASVSHSRNGNSSTSSLGLADLEGLSDIPSQSAVNSFWWSTVTWIQSVWTQSCAWPCSGSPPPSWACMPSTSGSVRRGRPRWVQHSTCSSRGCCSWCLRRHGGSEISSTLSSSSVSSTRKRTEAALCPVFSTGYWRPTRLCQHPPIYTNTHTHTSQCPQLCVPPPPPCIKPHHQAYGTLVLNRWH</sequence>
<dbReference type="PANTHER" id="PTHR10226">
    <property type="entry name" value="A KINASE ANCHOR PROTEIN"/>
    <property type="match status" value="1"/>
</dbReference>
<dbReference type="GO" id="GO:0051018">
    <property type="term" value="F:protein kinase A binding"/>
    <property type="evidence" value="ECO:0007669"/>
    <property type="project" value="TreeGrafter"/>
</dbReference>
<dbReference type="InterPro" id="IPR008382">
    <property type="entry name" value="SPHK1-interactor_AKAP_110"/>
</dbReference>
<dbReference type="GO" id="GO:0005739">
    <property type="term" value="C:mitochondrion"/>
    <property type="evidence" value="ECO:0007669"/>
    <property type="project" value="TreeGrafter"/>
</dbReference>
<reference evidence="2" key="2">
    <citation type="submission" date="2014-03" db="EMBL/GenBank/DDBJ databases">
        <authorList>
            <person name="Genoscope - CEA"/>
        </authorList>
    </citation>
    <scope>NUCLEOTIDE SEQUENCE</scope>
</reference>
<reference evidence="2" key="1">
    <citation type="journal article" date="2014" name="Nat. Commun.">
        <title>The rainbow trout genome provides novel insights into evolution after whole-genome duplication in vertebrates.</title>
        <authorList>
            <person name="Berthelot C."/>
            <person name="Brunet F."/>
            <person name="Chalopin D."/>
            <person name="Juanchich A."/>
            <person name="Bernard M."/>
            <person name="Noel B."/>
            <person name="Bento P."/>
            <person name="Da Silva C."/>
            <person name="Labadie K."/>
            <person name="Alberti A."/>
            <person name="Aury J.M."/>
            <person name="Louis A."/>
            <person name="Dehais P."/>
            <person name="Bardou P."/>
            <person name="Montfort J."/>
            <person name="Klopp C."/>
            <person name="Cabau C."/>
            <person name="Gaspin C."/>
            <person name="Thorgaard G.H."/>
            <person name="Boussaha M."/>
            <person name="Quillet E."/>
            <person name="Guyomard R."/>
            <person name="Galiana D."/>
            <person name="Bobe J."/>
            <person name="Volff J.N."/>
            <person name="Genet C."/>
            <person name="Wincker P."/>
            <person name="Jaillon O."/>
            <person name="Roest Crollius H."/>
            <person name="Guiguen Y."/>
        </authorList>
    </citation>
    <scope>NUCLEOTIDE SEQUENCE [LARGE SCALE GENOMIC DNA]</scope>
</reference>
<gene>
    <name evidence="2" type="ORF">GSONMT00015610001</name>
</gene>
<name>A0A060YQM6_ONCMY</name>
<dbReference type="STRING" id="8022.A0A060YQM6"/>
<evidence type="ECO:0000256" key="1">
    <source>
        <dbReference type="SAM" id="MobiDB-lite"/>
    </source>
</evidence>
<accession>A0A060YQM6</accession>
<feature type="region of interest" description="Disordered" evidence="1">
    <location>
        <begin position="65"/>
        <end position="86"/>
    </location>
</feature>
<protein>
    <recommendedName>
        <fullName evidence="4">A-kinase anchor 110kDa C-terminal domain-containing protein</fullName>
    </recommendedName>
</protein>
<feature type="compositionally biased region" description="Polar residues" evidence="1">
    <location>
        <begin position="798"/>
        <end position="813"/>
    </location>
</feature>
<evidence type="ECO:0000313" key="2">
    <source>
        <dbReference type="EMBL" id="CDQ91724.1"/>
    </source>
</evidence>
<dbReference type="Proteomes" id="UP000193380">
    <property type="component" value="Unassembled WGS sequence"/>
</dbReference>
<feature type="compositionally biased region" description="Polar residues" evidence="1">
    <location>
        <begin position="535"/>
        <end position="552"/>
    </location>
</feature>
<feature type="compositionally biased region" description="Polar residues" evidence="1">
    <location>
        <begin position="1"/>
        <end position="11"/>
    </location>
</feature>
<feature type="region of interest" description="Disordered" evidence="1">
    <location>
        <begin position="1056"/>
        <end position="1180"/>
    </location>
</feature>
<feature type="region of interest" description="Disordered" evidence="1">
    <location>
        <begin position="773"/>
        <end position="813"/>
    </location>
</feature>
<dbReference type="EMBL" id="FR912212">
    <property type="protein sequence ID" value="CDQ91724.1"/>
    <property type="molecule type" value="Genomic_DNA"/>
</dbReference>
<proteinExistence type="predicted"/>
<evidence type="ECO:0000313" key="3">
    <source>
        <dbReference type="Proteomes" id="UP000193380"/>
    </source>
</evidence>
<dbReference type="PANTHER" id="PTHR10226:SF7">
    <property type="entry name" value="A-KINASE ANCHOR PROTEIN SPHKAP"/>
    <property type="match status" value="1"/>
</dbReference>